<name>A0AA35PHV1_9SAUR</name>
<evidence type="ECO:0000313" key="3">
    <source>
        <dbReference type="EMBL" id="CAI5785287.1"/>
    </source>
</evidence>
<evidence type="ECO:0000313" key="4">
    <source>
        <dbReference type="Proteomes" id="UP001178461"/>
    </source>
</evidence>
<keyword evidence="4" id="KW-1185">Reference proteome</keyword>
<reference evidence="3" key="1">
    <citation type="submission" date="2022-12" db="EMBL/GenBank/DDBJ databases">
        <authorList>
            <person name="Alioto T."/>
            <person name="Alioto T."/>
            <person name="Gomez Garrido J."/>
        </authorList>
    </citation>
    <scope>NUCLEOTIDE SEQUENCE</scope>
</reference>
<dbReference type="Proteomes" id="UP001178461">
    <property type="component" value="Chromosome 10"/>
</dbReference>
<sequence>MPAELLETPPGGIIRGAAAGPSAFPRRLPSGLVEPSASSRTPVAAVVAAAVLDEEEEEEEEDLSQIQLNIAEHMQTSRSNQLQAGRMTQEQDAATSNLVT</sequence>
<accession>A0AA35PHV1</accession>
<dbReference type="EMBL" id="OX395135">
    <property type="protein sequence ID" value="CAI5785287.1"/>
    <property type="molecule type" value="Genomic_DNA"/>
</dbReference>
<evidence type="ECO:0000256" key="2">
    <source>
        <dbReference type="SAM" id="MobiDB-lite"/>
    </source>
</evidence>
<evidence type="ECO:0000256" key="1">
    <source>
        <dbReference type="SAM" id="Coils"/>
    </source>
</evidence>
<proteinExistence type="predicted"/>
<feature type="coiled-coil region" evidence="1">
    <location>
        <begin position="49"/>
        <end position="76"/>
    </location>
</feature>
<gene>
    <name evidence="3" type="ORF">PODLI_1B039881</name>
</gene>
<protein>
    <submittedName>
        <fullName evidence="3">Uncharacterized protein</fullName>
    </submittedName>
</protein>
<keyword evidence="1" id="KW-0175">Coiled coil</keyword>
<organism evidence="3 4">
    <name type="scientific">Podarcis lilfordi</name>
    <name type="common">Lilford's wall lizard</name>
    <dbReference type="NCBI Taxonomy" id="74358"/>
    <lineage>
        <taxon>Eukaryota</taxon>
        <taxon>Metazoa</taxon>
        <taxon>Chordata</taxon>
        <taxon>Craniata</taxon>
        <taxon>Vertebrata</taxon>
        <taxon>Euteleostomi</taxon>
        <taxon>Lepidosauria</taxon>
        <taxon>Squamata</taxon>
        <taxon>Bifurcata</taxon>
        <taxon>Unidentata</taxon>
        <taxon>Episquamata</taxon>
        <taxon>Laterata</taxon>
        <taxon>Lacertibaenia</taxon>
        <taxon>Lacertidae</taxon>
        <taxon>Podarcis</taxon>
    </lineage>
</organism>
<feature type="region of interest" description="Disordered" evidence="2">
    <location>
        <begin position="76"/>
        <end position="100"/>
    </location>
</feature>
<dbReference type="AlphaFoldDB" id="A0AA35PHV1"/>